<sequence length="164" mass="18014">MNLVQTILRGLQFLWTILIMSLIGNMLAHKGNHSVVNYDMFVAAFAMLSLLYLIPSAIKENLTVHPALNIVLDVLNTIFFFCGGVATASYLRVHSCSDRHYLDHNSVSVGSEKVCREGQASTAFLWFGFACWAASIFFSFMSGRGSANLRGPSSRRGGPSMSQV</sequence>
<dbReference type="OrthoDB" id="5423111at2759"/>
<dbReference type="GO" id="GO:0072659">
    <property type="term" value="P:protein localization to plasma membrane"/>
    <property type="evidence" value="ECO:0007669"/>
    <property type="project" value="TreeGrafter"/>
</dbReference>
<evidence type="ECO:0000256" key="1">
    <source>
        <dbReference type="ARBA" id="ARBA00004141"/>
    </source>
</evidence>
<dbReference type="GO" id="GO:0032126">
    <property type="term" value="C:eisosome"/>
    <property type="evidence" value="ECO:0007669"/>
    <property type="project" value="TreeGrafter"/>
</dbReference>
<evidence type="ECO:0000256" key="4">
    <source>
        <dbReference type="ARBA" id="ARBA00023136"/>
    </source>
</evidence>
<dbReference type="AlphaFoldDB" id="A0A6G1G2J4"/>
<dbReference type="EMBL" id="ML975158">
    <property type="protein sequence ID" value="KAF1812325.1"/>
    <property type="molecule type" value="Genomic_DNA"/>
</dbReference>
<evidence type="ECO:0000256" key="3">
    <source>
        <dbReference type="ARBA" id="ARBA00022989"/>
    </source>
</evidence>
<protein>
    <recommendedName>
        <fullName evidence="6">MARVEL domain-containing protein</fullName>
    </recommendedName>
</protein>
<keyword evidence="4 5" id="KW-0472">Membrane</keyword>
<evidence type="ECO:0000259" key="6">
    <source>
        <dbReference type="Pfam" id="PF01284"/>
    </source>
</evidence>
<gene>
    <name evidence="7 9" type="ORF">P152DRAFT_436494</name>
</gene>
<dbReference type="Pfam" id="PF01284">
    <property type="entry name" value="MARVEL"/>
    <property type="match status" value="1"/>
</dbReference>
<feature type="domain" description="MARVEL" evidence="6">
    <location>
        <begin position="4"/>
        <end position="138"/>
    </location>
</feature>
<keyword evidence="3 5" id="KW-1133">Transmembrane helix</keyword>
<dbReference type="GO" id="GO:0005886">
    <property type="term" value="C:plasma membrane"/>
    <property type="evidence" value="ECO:0007669"/>
    <property type="project" value="TreeGrafter"/>
</dbReference>
<dbReference type="GO" id="GO:0070941">
    <property type="term" value="P:eisosome assembly"/>
    <property type="evidence" value="ECO:0007669"/>
    <property type="project" value="TreeGrafter"/>
</dbReference>
<proteinExistence type="predicted"/>
<accession>A0A6G1G2J4</accession>
<feature type="transmembrane region" description="Helical" evidence="5">
    <location>
        <begin position="40"/>
        <end position="58"/>
    </location>
</feature>
<feature type="transmembrane region" description="Helical" evidence="5">
    <location>
        <begin position="6"/>
        <end position="28"/>
    </location>
</feature>
<evidence type="ECO:0000313" key="8">
    <source>
        <dbReference type="Proteomes" id="UP000504638"/>
    </source>
</evidence>
<reference evidence="7 9" key="1">
    <citation type="submission" date="2020-01" db="EMBL/GenBank/DDBJ databases">
        <authorList>
            <consortium name="DOE Joint Genome Institute"/>
            <person name="Haridas S."/>
            <person name="Albert R."/>
            <person name="Binder M."/>
            <person name="Bloem J."/>
            <person name="Labutti K."/>
            <person name="Salamov A."/>
            <person name="Andreopoulos B."/>
            <person name="Baker S.E."/>
            <person name="Barry K."/>
            <person name="Bills G."/>
            <person name="Bluhm B.H."/>
            <person name="Cannon C."/>
            <person name="Castanera R."/>
            <person name="Culley D.E."/>
            <person name="Daum C."/>
            <person name="Ezra D."/>
            <person name="Gonzalez J.B."/>
            <person name="Henrissat B."/>
            <person name="Kuo A."/>
            <person name="Liang C."/>
            <person name="Lipzen A."/>
            <person name="Lutzoni F."/>
            <person name="Magnuson J."/>
            <person name="Mondo S."/>
            <person name="Nolan M."/>
            <person name="Ohm R."/>
            <person name="Pangilinan J."/>
            <person name="Park H.-J."/>
            <person name="Ramirez L."/>
            <person name="Alfaro M."/>
            <person name="Sun H."/>
            <person name="Tritt A."/>
            <person name="Yoshinaga Y."/>
            <person name="Zwiers L.-H."/>
            <person name="Turgeon B.G."/>
            <person name="Goodwin S.B."/>
            <person name="Spatafora J.W."/>
            <person name="Crous P.W."/>
            <person name="Grigoriev I.V."/>
        </authorList>
    </citation>
    <scope>NUCLEOTIDE SEQUENCE</scope>
    <source>
        <strain evidence="7 9">CBS 781.70</strain>
    </source>
</reference>
<keyword evidence="2 5" id="KW-0812">Transmembrane</keyword>
<evidence type="ECO:0000256" key="5">
    <source>
        <dbReference type="SAM" id="Phobius"/>
    </source>
</evidence>
<feature type="transmembrane region" description="Helical" evidence="5">
    <location>
        <begin position="70"/>
        <end position="91"/>
    </location>
</feature>
<dbReference type="InterPro" id="IPR052649">
    <property type="entry name" value="NCE102-like"/>
</dbReference>
<comment type="subcellular location">
    <subcellularLocation>
        <location evidence="1">Membrane</location>
        <topology evidence="1">Multi-pass membrane protein</topology>
    </subcellularLocation>
</comment>
<dbReference type="PANTHER" id="PTHR28165">
    <property type="entry name" value="NON-CLASSICAL EXPORT PROTEIN 2-RELATED"/>
    <property type="match status" value="1"/>
</dbReference>
<evidence type="ECO:0000313" key="9">
    <source>
        <dbReference type="RefSeq" id="XP_033533956.1"/>
    </source>
</evidence>
<dbReference type="RefSeq" id="XP_033533956.1">
    <property type="nucleotide sequence ID" value="XM_033677560.1"/>
</dbReference>
<keyword evidence="8" id="KW-1185">Reference proteome</keyword>
<feature type="transmembrane region" description="Helical" evidence="5">
    <location>
        <begin position="123"/>
        <end position="141"/>
    </location>
</feature>
<reference evidence="9" key="2">
    <citation type="submission" date="2020-04" db="EMBL/GenBank/DDBJ databases">
        <authorList>
            <consortium name="NCBI Genome Project"/>
        </authorList>
    </citation>
    <scope>NUCLEOTIDE SEQUENCE</scope>
    <source>
        <strain evidence="9">CBS 781.70</strain>
    </source>
</reference>
<reference evidence="9" key="3">
    <citation type="submission" date="2025-04" db="UniProtKB">
        <authorList>
            <consortium name="RefSeq"/>
        </authorList>
    </citation>
    <scope>IDENTIFICATION</scope>
    <source>
        <strain evidence="9">CBS 781.70</strain>
    </source>
</reference>
<evidence type="ECO:0000313" key="7">
    <source>
        <dbReference type="EMBL" id="KAF1812325.1"/>
    </source>
</evidence>
<organism evidence="7">
    <name type="scientific">Eremomyces bilateralis CBS 781.70</name>
    <dbReference type="NCBI Taxonomy" id="1392243"/>
    <lineage>
        <taxon>Eukaryota</taxon>
        <taxon>Fungi</taxon>
        <taxon>Dikarya</taxon>
        <taxon>Ascomycota</taxon>
        <taxon>Pezizomycotina</taxon>
        <taxon>Dothideomycetes</taxon>
        <taxon>Dothideomycetes incertae sedis</taxon>
        <taxon>Eremomycetales</taxon>
        <taxon>Eremomycetaceae</taxon>
        <taxon>Eremomyces</taxon>
    </lineage>
</organism>
<dbReference type="Proteomes" id="UP000504638">
    <property type="component" value="Unplaced"/>
</dbReference>
<name>A0A6G1G2J4_9PEZI</name>
<dbReference type="PANTHER" id="PTHR28165:SF1">
    <property type="entry name" value="NON-CLASSICAL EXPORT PROTEIN 2-RELATED"/>
    <property type="match status" value="1"/>
</dbReference>
<evidence type="ECO:0000256" key="2">
    <source>
        <dbReference type="ARBA" id="ARBA00022692"/>
    </source>
</evidence>
<dbReference type="InterPro" id="IPR008253">
    <property type="entry name" value="Marvel"/>
</dbReference>
<dbReference type="GeneID" id="54418130"/>